<dbReference type="Proteomes" id="UP000295711">
    <property type="component" value="Unassembled WGS sequence"/>
</dbReference>
<organism evidence="2 3">
    <name type="scientific">Frisingicoccus caecimuris</name>
    <dbReference type="NCBI Taxonomy" id="1796636"/>
    <lineage>
        <taxon>Bacteria</taxon>
        <taxon>Bacillati</taxon>
        <taxon>Bacillota</taxon>
        <taxon>Clostridia</taxon>
        <taxon>Lachnospirales</taxon>
        <taxon>Lachnospiraceae</taxon>
        <taxon>Frisingicoccus</taxon>
    </lineage>
</organism>
<dbReference type="AlphaFoldDB" id="A0A4V6NPM3"/>
<evidence type="ECO:0000313" key="2">
    <source>
        <dbReference type="EMBL" id="TCO84165.1"/>
    </source>
</evidence>
<dbReference type="SMART" id="SM01058">
    <property type="entry name" value="CarD_TRCF"/>
    <property type="match status" value="1"/>
</dbReference>
<feature type="domain" description="CarD-like/TRCF RNAP-interacting" evidence="1">
    <location>
        <begin position="1"/>
        <end position="113"/>
    </location>
</feature>
<protein>
    <submittedName>
        <fullName evidence="2">CarD family transcriptional regulator</fullName>
    </submittedName>
</protein>
<evidence type="ECO:0000313" key="3">
    <source>
        <dbReference type="Proteomes" id="UP000295711"/>
    </source>
</evidence>
<dbReference type="RefSeq" id="WP_132092353.1">
    <property type="nucleotide sequence ID" value="NZ_JANKAQ010000010.1"/>
</dbReference>
<gene>
    <name evidence="2" type="ORF">EV212_10957</name>
</gene>
<dbReference type="Pfam" id="PF02559">
    <property type="entry name" value="CarD_TRCF_RID"/>
    <property type="match status" value="1"/>
</dbReference>
<dbReference type="GO" id="GO:0009303">
    <property type="term" value="P:rRNA transcription"/>
    <property type="evidence" value="ECO:0007669"/>
    <property type="project" value="TreeGrafter"/>
</dbReference>
<evidence type="ECO:0000259" key="1">
    <source>
        <dbReference type="SMART" id="SM01058"/>
    </source>
</evidence>
<name>A0A4V6NPM3_9FIRM</name>
<accession>A0A4V6NPM3</accession>
<dbReference type="SUPFAM" id="SSF141259">
    <property type="entry name" value="CarD-like"/>
    <property type="match status" value="1"/>
</dbReference>
<dbReference type="Gene3D" id="2.40.10.170">
    <property type="match status" value="1"/>
</dbReference>
<dbReference type="OrthoDB" id="9786074at2"/>
<proteinExistence type="predicted"/>
<dbReference type="Gene3D" id="1.20.58.1290">
    <property type="entry name" value="CarD-like, C-terminal domain"/>
    <property type="match status" value="1"/>
</dbReference>
<keyword evidence="3" id="KW-1185">Reference proteome</keyword>
<dbReference type="InterPro" id="IPR042215">
    <property type="entry name" value="CarD-like_C"/>
</dbReference>
<dbReference type="EMBL" id="SLXA01000009">
    <property type="protein sequence ID" value="TCO84165.1"/>
    <property type="molecule type" value="Genomic_DNA"/>
</dbReference>
<dbReference type="InterPro" id="IPR052531">
    <property type="entry name" value="CarD-like_regulator"/>
</dbReference>
<dbReference type="InterPro" id="IPR003711">
    <property type="entry name" value="CarD-like/TRCF_RID"/>
</dbReference>
<comment type="caution">
    <text evidence="2">The sequence shown here is derived from an EMBL/GenBank/DDBJ whole genome shotgun (WGS) entry which is preliminary data.</text>
</comment>
<dbReference type="PANTHER" id="PTHR38447:SF1">
    <property type="entry name" value="RNA POLYMERASE-BINDING TRANSCRIPTION FACTOR CARD"/>
    <property type="match status" value="1"/>
</dbReference>
<dbReference type="InterPro" id="IPR036101">
    <property type="entry name" value="CarD-like/TRCF_RID_sf"/>
</dbReference>
<dbReference type="PANTHER" id="PTHR38447">
    <property type="entry name" value="TRANSCRIPTION FACTOR YDEB-RELATED"/>
    <property type="match status" value="1"/>
</dbReference>
<reference evidence="2 3" key="1">
    <citation type="submission" date="2019-03" db="EMBL/GenBank/DDBJ databases">
        <title>Genomic Encyclopedia of Type Strains, Phase IV (KMG-IV): sequencing the most valuable type-strain genomes for metagenomic binning, comparative biology and taxonomic classification.</title>
        <authorList>
            <person name="Goeker M."/>
        </authorList>
    </citation>
    <scope>NUCLEOTIDE SEQUENCE [LARGE SCALE GENOMIC DNA]</scope>
    <source>
        <strain evidence="2 3">DSM 28559</strain>
    </source>
</reference>
<sequence>MFQVNDMVLYGTNGVCKVVDIDERDCGGRMVEYYILKPIYAANSTIFVPVNNEKLTSKMRYVLTKEEIDAKIRAIPEVQEEWMADERARKEHFKDMTSRADTFELIQLIKMLMEHREKVVARGKKLHVADERMLQEAEKMICDEFSYVLGIPKEDVPSYITNSMKESIH</sequence>